<comment type="caution">
    <text evidence="1">The sequence shown here is derived from an EMBL/GenBank/DDBJ whole genome shotgun (WGS) entry which is preliminary data.</text>
</comment>
<organism evidence="1 2">
    <name type="scientific">Elysia crispata</name>
    <name type="common">lettuce slug</name>
    <dbReference type="NCBI Taxonomy" id="231223"/>
    <lineage>
        <taxon>Eukaryota</taxon>
        <taxon>Metazoa</taxon>
        <taxon>Spiralia</taxon>
        <taxon>Lophotrochozoa</taxon>
        <taxon>Mollusca</taxon>
        <taxon>Gastropoda</taxon>
        <taxon>Heterobranchia</taxon>
        <taxon>Euthyneura</taxon>
        <taxon>Panpulmonata</taxon>
        <taxon>Sacoglossa</taxon>
        <taxon>Placobranchoidea</taxon>
        <taxon>Plakobranchidae</taxon>
        <taxon>Elysia</taxon>
    </lineage>
</organism>
<dbReference type="AlphaFoldDB" id="A0AAE1DLD5"/>
<evidence type="ECO:0000313" key="2">
    <source>
        <dbReference type="Proteomes" id="UP001283361"/>
    </source>
</evidence>
<accession>A0AAE1DLD5</accession>
<dbReference type="Proteomes" id="UP001283361">
    <property type="component" value="Unassembled WGS sequence"/>
</dbReference>
<evidence type="ECO:0000313" key="1">
    <source>
        <dbReference type="EMBL" id="KAK3774105.1"/>
    </source>
</evidence>
<dbReference type="EMBL" id="JAWDGP010003469">
    <property type="protein sequence ID" value="KAK3774105.1"/>
    <property type="molecule type" value="Genomic_DNA"/>
</dbReference>
<protein>
    <submittedName>
        <fullName evidence="1">Uncharacterized protein</fullName>
    </submittedName>
</protein>
<proteinExistence type="predicted"/>
<keyword evidence="2" id="KW-1185">Reference proteome</keyword>
<sequence>MSPTRLVPGALDKIVQRGKLGGRGRKSRQTMISCSLPQNIMRLGEYSFRCPPQRVSVVKTGNHWLLLWSSIKAQAKTK</sequence>
<reference evidence="1" key="1">
    <citation type="journal article" date="2023" name="G3 (Bethesda)">
        <title>A reference genome for the long-term kleptoplast-retaining sea slug Elysia crispata morphotype clarki.</title>
        <authorList>
            <person name="Eastman K.E."/>
            <person name="Pendleton A.L."/>
            <person name="Shaikh M.A."/>
            <person name="Suttiyut T."/>
            <person name="Ogas R."/>
            <person name="Tomko P."/>
            <person name="Gavelis G."/>
            <person name="Widhalm J.R."/>
            <person name="Wisecaver J.H."/>
        </authorList>
    </citation>
    <scope>NUCLEOTIDE SEQUENCE</scope>
    <source>
        <strain evidence="1">ECLA1</strain>
    </source>
</reference>
<name>A0AAE1DLD5_9GAST</name>
<gene>
    <name evidence="1" type="ORF">RRG08_030187</name>
</gene>